<reference evidence="1 2" key="1">
    <citation type="submission" date="2019-07" db="EMBL/GenBank/DDBJ databases">
        <authorList>
            <person name="Jastrzebski P J."/>
            <person name="Paukszto L."/>
            <person name="Jastrzebski P J."/>
        </authorList>
    </citation>
    <scope>NUCLEOTIDE SEQUENCE [LARGE SCALE GENOMIC DNA]</scope>
    <source>
        <strain evidence="1 2">WMS-il1</strain>
    </source>
</reference>
<evidence type="ECO:0000313" key="2">
    <source>
        <dbReference type="Proteomes" id="UP000321570"/>
    </source>
</evidence>
<gene>
    <name evidence="1" type="ORF">WMSIL1_LOCUS9482</name>
</gene>
<name>A0A564YUU1_HYMDI</name>
<dbReference type="Proteomes" id="UP000321570">
    <property type="component" value="Unassembled WGS sequence"/>
</dbReference>
<protein>
    <submittedName>
        <fullName evidence="1">Uncharacterized protein</fullName>
    </submittedName>
</protein>
<dbReference type="InterPro" id="IPR036398">
    <property type="entry name" value="CA_dom_sf"/>
</dbReference>
<dbReference type="Gene3D" id="3.10.200.10">
    <property type="entry name" value="Alpha carbonic anhydrase"/>
    <property type="match status" value="1"/>
</dbReference>
<dbReference type="EMBL" id="CABIJS010000377">
    <property type="protein sequence ID" value="VUZ50463.1"/>
    <property type="molecule type" value="Genomic_DNA"/>
</dbReference>
<organism evidence="1 2">
    <name type="scientific">Hymenolepis diminuta</name>
    <name type="common">Rat tapeworm</name>
    <dbReference type="NCBI Taxonomy" id="6216"/>
    <lineage>
        <taxon>Eukaryota</taxon>
        <taxon>Metazoa</taxon>
        <taxon>Spiralia</taxon>
        <taxon>Lophotrochozoa</taxon>
        <taxon>Platyhelminthes</taxon>
        <taxon>Cestoda</taxon>
        <taxon>Eucestoda</taxon>
        <taxon>Cyclophyllidea</taxon>
        <taxon>Hymenolepididae</taxon>
        <taxon>Hymenolepis</taxon>
    </lineage>
</organism>
<sequence>MTGFSESSERSMTRAEDLTICKHGKRQSPINIATDALIFDLSLQPVKLHGANQQAS</sequence>
<evidence type="ECO:0000313" key="1">
    <source>
        <dbReference type="EMBL" id="VUZ50463.1"/>
    </source>
</evidence>
<proteinExistence type="predicted"/>
<keyword evidence="2" id="KW-1185">Reference proteome</keyword>
<dbReference type="SUPFAM" id="SSF51069">
    <property type="entry name" value="Carbonic anhydrase"/>
    <property type="match status" value="1"/>
</dbReference>
<dbReference type="AlphaFoldDB" id="A0A564YUU1"/>
<accession>A0A564YUU1</accession>